<feature type="region of interest" description="Disordered" evidence="1">
    <location>
        <begin position="920"/>
        <end position="950"/>
    </location>
</feature>
<feature type="region of interest" description="Disordered" evidence="1">
    <location>
        <begin position="1087"/>
        <end position="1123"/>
    </location>
</feature>
<feature type="region of interest" description="Disordered" evidence="1">
    <location>
        <begin position="472"/>
        <end position="513"/>
    </location>
</feature>
<reference evidence="2 3" key="1">
    <citation type="submission" date="2014-11" db="EMBL/GenBank/DDBJ databases">
        <title>Genetic blueprint of the zoonotic pathogen Toxocara canis.</title>
        <authorList>
            <person name="Zhu X.-Q."/>
            <person name="Korhonen P.K."/>
            <person name="Cai H."/>
            <person name="Young N.D."/>
            <person name="Nejsum P."/>
            <person name="von Samson-Himmelstjerna G."/>
            <person name="Boag P.R."/>
            <person name="Tan P."/>
            <person name="Li Q."/>
            <person name="Min J."/>
            <person name="Yang Y."/>
            <person name="Wang X."/>
            <person name="Fang X."/>
            <person name="Hall R.S."/>
            <person name="Hofmann A."/>
            <person name="Sternberg P.W."/>
            <person name="Jex A.R."/>
            <person name="Gasser R.B."/>
        </authorList>
    </citation>
    <scope>NUCLEOTIDE SEQUENCE [LARGE SCALE GENOMIC DNA]</scope>
    <source>
        <strain evidence="2">PN_DK_2014</strain>
    </source>
</reference>
<feature type="compositionally biased region" description="Basic and acidic residues" evidence="1">
    <location>
        <begin position="1402"/>
        <end position="1417"/>
    </location>
</feature>
<feature type="region of interest" description="Disordered" evidence="1">
    <location>
        <begin position="1321"/>
        <end position="1357"/>
    </location>
</feature>
<dbReference type="STRING" id="6265.A0A0B2V7G8"/>
<feature type="region of interest" description="Disordered" evidence="1">
    <location>
        <begin position="1019"/>
        <end position="1067"/>
    </location>
</feature>
<dbReference type="InterPro" id="IPR011681">
    <property type="entry name" value="GcrA"/>
</dbReference>
<evidence type="ECO:0000313" key="3">
    <source>
        <dbReference type="Proteomes" id="UP000031036"/>
    </source>
</evidence>
<dbReference type="OrthoDB" id="5784738at2759"/>
<sequence>MLSSRPFVWLYVDFSEVSAGKFISHENMPLLPRPLPEKGVREADGTLIYHLTQAGLRPYQLERMKECGVVIKKGFFNEDEDHKIRENWIYYAQKNGVELDAAYEYAGGYSVEKKKSCEQLEHKRKIQATRLVPTMCRGLDNRTGAQVMGRMRNLFQPRRKKIVTAWTEEQVATLKNLLRRGFFVKQIQHLMGISRAAILHKMRKLGLDETNDDSSSRAPLRELTPLERASFLRLISVAASKKRQAPRHLMKVPLEIAISDNFMQRTEEIDFGSVCVGMHMMHLTLSQAKRYWLQEAEKLRQSYEECGRNMVKVIRKYSLPSRRISVDEWQRILEIIGEQNAPSTRDIDKNLVHARMMEEQLTGFYTHCMSEGHYAVHQLCNSINETRRIWQADIPAVRKLSLKDWLDILTEYNQATHWKLEGITRYMKRGNPAVMKSILVKHLRRIGVRLDEIPNYEALSQGTAMTLPSFDAEWSSSDEKPNLSGGTTVNTSVAETSGVMPEGTRSAYEESSQKSANGTLIDACCQLSNAEGKDFAFSTFEKSGKKLSDAENAASFNNTVLKQFVQTRRYKRPRKGANGQEKLQDTEAIDAGNRRETREDNPDESVDGEKLMFADFGAGKRRLQKLNERLNEQSTNKAGSLIEGEHMSLNMNDLIIEEGDQLQRIMEQKKLHQEQDIQYLVSNGDVKITKEMNGKLGVPEHDLVSKNRESDDAIAKKSLEMLEKKRENFMTEDDSMAVNESDAEEKHELGSMTVRQLSSATEGCEIEISSNMQKRHLTILSEQHKTLLRKQISDEGSEADATVKHQLRSETYGQLSSAVLGSEQECGSETEKNRFKKLRNEHKWISRKQPSETVDQDEAGDRQKVELEIHKQLGSAVVGGEVEDDGKMGNNRLKMLNKEHKRLLRREISGMVGEGDARERHKLELQIPKKPSSAEMGEEVEGDSDAETERLKMLKKERKRLLRRHISGMVDEGDASEVCKLELETPKKPSNAEMGEEVEGDSDAEKKRLKMLKKERKRLLQRQLSRAVGEGVAGERHEVELEIPKKPSSAEMGEEVEGDSDAEKKRLKMLRKERKRLLRRQISEVVDEGDASEVRKLELETSKKPSNAEMGEEVEGDSDAETERLKMLKKERKRLLRRHISGMVDEGEARERHELELEIPKKPSSAEMGEEVEGDSHAEKKRLKVLKKERKRLLQRQLCRAVGEVDAGDRHEVDLEKPKKPRSAEMGEEMKRESDAEKKRLKMLKKERKRLLRRQISEVVDEGDARERHELELQIPKKPSSAEMGEEVEGDSHAEKKRLKVLKKERKRLLQRQLCRAVGEVDAGDRHEVDLEKPKKSRSAEMGEEMERESDAEKKRLKMLKKERKRLLRRQLCRAVGEVDAGERHEVELETPKQPSSAKMGGEVEHYSDAERKRSKC</sequence>
<name>A0A0B2V7G8_TOXCA</name>
<feature type="region of interest" description="Disordered" evidence="1">
    <location>
        <begin position="1270"/>
        <end position="1296"/>
    </location>
</feature>
<feature type="compositionally biased region" description="Polar residues" evidence="1">
    <location>
        <begin position="484"/>
        <end position="495"/>
    </location>
</feature>
<proteinExistence type="predicted"/>
<dbReference type="Proteomes" id="UP000031036">
    <property type="component" value="Unassembled WGS sequence"/>
</dbReference>
<dbReference type="Pfam" id="PF07750">
    <property type="entry name" value="GcrA"/>
    <property type="match status" value="1"/>
</dbReference>
<feature type="compositionally biased region" description="Basic and acidic residues" evidence="1">
    <location>
        <begin position="1381"/>
        <end position="1391"/>
    </location>
</feature>
<gene>
    <name evidence="2" type="ORF">Tcan_05095</name>
</gene>
<feature type="compositionally biased region" description="Acidic residues" evidence="1">
    <location>
        <begin position="936"/>
        <end position="946"/>
    </location>
</feature>
<feature type="region of interest" description="Disordered" evidence="1">
    <location>
        <begin position="1147"/>
        <end position="1179"/>
    </location>
</feature>
<feature type="compositionally biased region" description="Basic and acidic residues" evidence="1">
    <location>
        <begin position="1092"/>
        <end position="1103"/>
    </location>
</feature>
<feature type="region of interest" description="Disordered" evidence="1">
    <location>
        <begin position="973"/>
        <end position="1006"/>
    </location>
</feature>
<feature type="compositionally biased region" description="Basic and acidic residues" evidence="1">
    <location>
        <begin position="977"/>
        <end position="987"/>
    </location>
</feature>
<comment type="caution">
    <text evidence="2">The sequence shown here is derived from an EMBL/GenBank/DDBJ whole genome shotgun (WGS) entry which is preliminary data.</text>
</comment>
<feature type="region of interest" description="Disordered" evidence="1">
    <location>
        <begin position="567"/>
        <end position="609"/>
    </location>
</feature>
<accession>A0A0B2V7G8</accession>
<keyword evidence="3" id="KW-1185">Reference proteome</keyword>
<feature type="region of interest" description="Disordered" evidence="1">
    <location>
        <begin position="1380"/>
        <end position="1417"/>
    </location>
</feature>
<organism evidence="2 3">
    <name type="scientific">Toxocara canis</name>
    <name type="common">Canine roundworm</name>
    <dbReference type="NCBI Taxonomy" id="6265"/>
    <lineage>
        <taxon>Eukaryota</taxon>
        <taxon>Metazoa</taxon>
        <taxon>Ecdysozoa</taxon>
        <taxon>Nematoda</taxon>
        <taxon>Chromadorea</taxon>
        <taxon>Rhabditida</taxon>
        <taxon>Spirurina</taxon>
        <taxon>Ascaridomorpha</taxon>
        <taxon>Ascaridoidea</taxon>
        <taxon>Toxocaridae</taxon>
        <taxon>Toxocara</taxon>
    </lineage>
</organism>
<protein>
    <submittedName>
        <fullName evidence="2">Uncharacterized protein</fullName>
    </submittedName>
</protein>
<feature type="region of interest" description="Disordered" evidence="1">
    <location>
        <begin position="1207"/>
        <end position="1238"/>
    </location>
</feature>
<feature type="compositionally biased region" description="Basic and acidic residues" evidence="1">
    <location>
        <begin position="1147"/>
        <end position="1161"/>
    </location>
</feature>
<evidence type="ECO:0000313" key="2">
    <source>
        <dbReference type="EMBL" id="KHN76915.1"/>
    </source>
</evidence>
<feature type="compositionally biased region" description="Basic and acidic residues" evidence="1">
    <location>
        <begin position="1033"/>
        <end position="1045"/>
    </location>
</feature>
<feature type="compositionally biased region" description="Basic and acidic residues" evidence="1">
    <location>
        <begin position="1323"/>
        <end position="1341"/>
    </location>
</feature>
<dbReference type="EMBL" id="JPKZ01002390">
    <property type="protein sequence ID" value="KHN76915.1"/>
    <property type="molecule type" value="Genomic_DNA"/>
</dbReference>
<evidence type="ECO:0000256" key="1">
    <source>
        <dbReference type="SAM" id="MobiDB-lite"/>
    </source>
</evidence>
<feature type="compositionally biased region" description="Acidic residues" evidence="1">
    <location>
        <begin position="1110"/>
        <end position="1120"/>
    </location>
</feature>